<evidence type="ECO:0000313" key="1">
    <source>
        <dbReference type="EMBL" id="KZV47669.1"/>
    </source>
</evidence>
<name>A0A2Z7CSF7_9LAMI</name>
<proteinExistence type="predicted"/>
<organism evidence="1 2">
    <name type="scientific">Dorcoceras hygrometricum</name>
    <dbReference type="NCBI Taxonomy" id="472368"/>
    <lineage>
        <taxon>Eukaryota</taxon>
        <taxon>Viridiplantae</taxon>
        <taxon>Streptophyta</taxon>
        <taxon>Embryophyta</taxon>
        <taxon>Tracheophyta</taxon>
        <taxon>Spermatophyta</taxon>
        <taxon>Magnoliopsida</taxon>
        <taxon>eudicotyledons</taxon>
        <taxon>Gunneridae</taxon>
        <taxon>Pentapetalae</taxon>
        <taxon>asterids</taxon>
        <taxon>lamiids</taxon>
        <taxon>Lamiales</taxon>
        <taxon>Gesneriaceae</taxon>
        <taxon>Didymocarpoideae</taxon>
        <taxon>Trichosporeae</taxon>
        <taxon>Loxocarpinae</taxon>
        <taxon>Dorcoceras</taxon>
    </lineage>
</organism>
<dbReference type="AlphaFoldDB" id="A0A2Z7CSF7"/>
<accession>A0A2Z7CSF7</accession>
<dbReference type="EMBL" id="KQ995240">
    <property type="protein sequence ID" value="KZV47669.1"/>
    <property type="molecule type" value="Genomic_DNA"/>
</dbReference>
<sequence>MFLVDWAVKMRIRPPEFETSICDAKYNVSLNRNEKGIEIPAEIAAAHGGAPTPPPRALRLRACRARRPTVGCCPAHGCAMYGREANGRGLLDAQHHRATLSAAPCEGRARRLAALRDGRWASLLVARDTAYWSPMVALLRCARWRWTRDGCARIVAPPCEISRWRRPPAGRRSVNAPASFRRCHDGWSEFF</sequence>
<evidence type="ECO:0000313" key="2">
    <source>
        <dbReference type="Proteomes" id="UP000250235"/>
    </source>
</evidence>
<protein>
    <submittedName>
        <fullName evidence="1">Uncharacterized protein</fullName>
    </submittedName>
</protein>
<keyword evidence="2" id="KW-1185">Reference proteome</keyword>
<reference evidence="1 2" key="1">
    <citation type="journal article" date="2015" name="Proc. Natl. Acad. Sci. U.S.A.">
        <title>The resurrection genome of Boea hygrometrica: A blueprint for survival of dehydration.</title>
        <authorList>
            <person name="Xiao L."/>
            <person name="Yang G."/>
            <person name="Zhang L."/>
            <person name="Yang X."/>
            <person name="Zhao S."/>
            <person name="Ji Z."/>
            <person name="Zhou Q."/>
            <person name="Hu M."/>
            <person name="Wang Y."/>
            <person name="Chen M."/>
            <person name="Xu Y."/>
            <person name="Jin H."/>
            <person name="Xiao X."/>
            <person name="Hu G."/>
            <person name="Bao F."/>
            <person name="Hu Y."/>
            <person name="Wan P."/>
            <person name="Li L."/>
            <person name="Deng X."/>
            <person name="Kuang T."/>
            <person name="Xiang C."/>
            <person name="Zhu J.K."/>
            <person name="Oliver M.J."/>
            <person name="He Y."/>
        </authorList>
    </citation>
    <scope>NUCLEOTIDE SEQUENCE [LARGE SCALE GENOMIC DNA]</scope>
    <source>
        <strain evidence="2">cv. XS01</strain>
    </source>
</reference>
<gene>
    <name evidence="1" type="ORF">F511_44992</name>
</gene>
<dbReference type="Proteomes" id="UP000250235">
    <property type="component" value="Unassembled WGS sequence"/>
</dbReference>